<gene>
    <name evidence="2" type="ORF">Ahy_B08g091147</name>
</gene>
<name>A0A444Y1G9_ARAHY</name>
<dbReference type="AlphaFoldDB" id="A0A444Y1G9"/>
<dbReference type="Proteomes" id="UP000289738">
    <property type="component" value="Chromosome B08"/>
</dbReference>
<proteinExistence type="predicted"/>
<sequence length="67" mass="7604">MFDNVMLTPKQPPFVLNEVVNHDVPMSESAEHSVSTLPPLPTTSSEHKNRSTVWDHFKRTSDDENKA</sequence>
<evidence type="ECO:0000313" key="2">
    <source>
        <dbReference type="EMBL" id="RYQ95785.1"/>
    </source>
</evidence>
<evidence type="ECO:0000313" key="3">
    <source>
        <dbReference type="Proteomes" id="UP000289738"/>
    </source>
</evidence>
<organism evidence="2 3">
    <name type="scientific">Arachis hypogaea</name>
    <name type="common">Peanut</name>
    <dbReference type="NCBI Taxonomy" id="3818"/>
    <lineage>
        <taxon>Eukaryota</taxon>
        <taxon>Viridiplantae</taxon>
        <taxon>Streptophyta</taxon>
        <taxon>Embryophyta</taxon>
        <taxon>Tracheophyta</taxon>
        <taxon>Spermatophyta</taxon>
        <taxon>Magnoliopsida</taxon>
        <taxon>eudicotyledons</taxon>
        <taxon>Gunneridae</taxon>
        <taxon>Pentapetalae</taxon>
        <taxon>rosids</taxon>
        <taxon>fabids</taxon>
        <taxon>Fabales</taxon>
        <taxon>Fabaceae</taxon>
        <taxon>Papilionoideae</taxon>
        <taxon>50 kb inversion clade</taxon>
        <taxon>dalbergioids sensu lato</taxon>
        <taxon>Dalbergieae</taxon>
        <taxon>Pterocarpus clade</taxon>
        <taxon>Arachis</taxon>
    </lineage>
</organism>
<reference evidence="2 3" key="1">
    <citation type="submission" date="2019-01" db="EMBL/GenBank/DDBJ databases">
        <title>Sequencing of cultivated peanut Arachis hypogaea provides insights into genome evolution and oil improvement.</title>
        <authorList>
            <person name="Chen X."/>
        </authorList>
    </citation>
    <scope>NUCLEOTIDE SEQUENCE [LARGE SCALE GENOMIC DNA]</scope>
    <source>
        <strain evidence="3">cv. Fuhuasheng</strain>
        <tissue evidence="2">Leaves</tissue>
    </source>
</reference>
<protein>
    <submittedName>
        <fullName evidence="2">Uncharacterized protein</fullName>
    </submittedName>
</protein>
<feature type="region of interest" description="Disordered" evidence="1">
    <location>
        <begin position="26"/>
        <end position="67"/>
    </location>
</feature>
<evidence type="ECO:0000256" key="1">
    <source>
        <dbReference type="SAM" id="MobiDB-lite"/>
    </source>
</evidence>
<accession>A0A444Y1G9</accession>
<keyword evidence="3" id="KW-1185">Reference proteome</keyword>
<comment type="caution">
    <text evidence="2">The sequence shown here is derived from an EMBL/GenBank/DDBJ whole genome shotgun (WGS) entry which is preliminary data.</text>
</comment>
<feature type="compositionally biased region" description="Basic and acidic residues" evidence="1">
    <location>
        <begin position="45"/>
        <end position="67"/>
    </location>
</feature>
<dbReference type="EMBL" id="SDMP01000018">
    <property type="protein sequence ID" value="RYQ95785.1"/>
    <property type="molecule type" value="Genomic_DNA"/>
</dbReference>